<evidence type="ECO:0000256" key="3">
    <source>
        <dbReference type="ARBA" id="ARBA00023163"/>
    </source>
</evidence>
<dbReference type="InterPro" id="IPR050109">
    <property type="entry name" value="HTH-type_TetR-like_transc_reg"/>
</dbReference>
<keyword evidence="7" id="KW-1185">Reference proteome</keyword>
<keyword evidence="2 4" id="KW-0238">DNA-binding</keyword>
<sequence length="207" mass="22111">MNAPASSSRRHRAEHLGPGRRRPQILDAALDIAAAQGIAGVTIASVAERLDVTRPVVYSCFASRADLVDALLRREERYLDARLSEAVHERTVNAGEDVFVEGFSAMLHVVVDRPQAWRLVFGHPDPVVADLAGSGRAAMVARCTRLLGPTLSAWGIDDAQTKLPALVELWVSAGEGAVRTLLADDTWTPESLGGVVGAAVYRALRGA</sequence>
<proteinExistence type="predicted"/>
<comment type="caution">
    <text evidence="6">The sequence shown here is derived from an EMBL/GenBank/DDBJ whole genome shotgun (WGS) entry which is preliminary data.</text>
</comment>
<dbReference type="Gene3D" id="1.10.357.10">
    <property type="entry name" value="Tetracycline Repressor, domain 2"/>
    <property type="match status" value="1"/>
</dbReference>
<dbReference type="Pfam" id="PF00440">
    <property type="entry name" value="TetR_N"/>
    <property type="match status" value="1"/>
</dbReference>
<dbReference type="InterPro" id="IPR009057">
    <property type="entry name" value="Homeodomain-like_sf"/>
</dbReference>
<accession>H5TI37</accession>
<reference evidence="6" key="1">
    <citation type="submission" date="2012-02" db="EMBL/GenBank/DDBJ databases">
        <title>Whole genome shotgun sequence of Gordonia otitidis NBRC 100426.</title>
        <authorList>
            <person name="Yoshida I."/>
            <person name="Hosoyama A."/>
            <person name="Tsuchikane K."/>
            <person name="Katsumata H."/>
            <person name="Yamazaki S."/>
            <person name="Fujita N."/>
        </authorList>
    </citation>
    <scope>NUCLEOTIDE SEQUENCE [LARGE SCALE GENOMIC DNA]</scope>
    <source>
        <strain evidence="6">NBRC 100426</strain>
    </source>
</reference>
<feature type="DNA-binding region" description="H-T-H motif" evidence="4">
    <location>
        <begin position="42"/>
        <end position="61"/>
    </location>
</feature>
<evidence type="ECO:0000256" key="2">
    <source>
        <dbReference type="ARBA" id="ARBA00023125"/>
    </source>
</evidence>
<evidence type="ECO:0000256" key="4">
    <source>
        <dbReference type="PROSITE-ProRule" id="PRU00335"/>
    </source>
</evidence>
<name>H5TI37_GORO1</name>
<dbReference type="InterPro" id="IPR001647">
    <property type="entry name" value="HTH_TetR"/>
</dbReference>
<dbReference type="OrthoDB" id="4550691at2"/>
<dbReference type="PROSITE" id="PS50977">
    <property type="entry name" value="HTH_TETR_2"/>
    <property type="match status" value="1"/>
</dbReference>
<organism evidence="6 7">
    <name type="scientific">Gordonia otitidis (strain DSM 44809 / CCUG 52243 / JCM 12355 / NBRC 100426 / IFM 10032)</name>
    <dbReference type="NCBI Taxonomy" id="1108044"/>
    <lineage>
        <taxon>Bacteria</taxon>
        <taxon>Bacillati</taxon>
        <taxon>Actinomycetota</taxon>
        <taxon>Actinomycetes</taxon>
        <taxon>Mycobacteriales</taxon>
        <taxon>Gordoniaceae</taxon>
        <taxon>Gordonia</taxon>
    </lineage>
</organism>
<keyword evidence="1" id="KW-0805">Transcription regulation</keyword>
<evidence type="ECO:0000259" key="5">
    <source>
        <dbReference type="PROSITE" id="PS50977"/>
    </source>
</evidence>
<evidence type="ECO:0000313" key="7">
    <source>
        <dbReference type="Proteomes" id="UP000005038"/>
    </source>
</evidence>
<dbReference type="PANTHER" id="PTHR30055">
    <property type="entry name" value="HTH-TYPE TRANSCRIPTIONAL REGULATOR RUTR"/>
    <property type="match status" value="1"/>
</dbReference>
<protein>
    <submittedName>
        <fullName evidence="6">TetR family transcriptional regulator</fullName>
    </submittedName>
</protein>
<dbReference type="PRINTS" id="PR00455">
    <property type="entry name" value="HTHTETR"/>
</dbReference>
<evidence type="ECO:0000256" key="1">
    <source>
        <dbReference type="ARBA" id="ARBA00023015"/>
    </source>
</evidence>
<feature type="domain" description="HTH tetR-type" evidence="5">
    <location>
        <begin position="19"/>
        <end position="79"/>
    </location>
</feature>
<dbReference type="Proteomes" id="UP000005038">
    <property type="component" value="Unassembled WGS sequence"/>
</dbReference>
<dbReference type="STRING" id="1108044.GOOTI_046_00180"/>
<gene>
    <name evidence="6" type="ORF">GOOTI_046_00180</name>
</gene>
<dbReference type="RefSeq" id="WP_007237404.1">
    <property type="nucleotide sequence ID" value="NZ_BAFB01000046.1"/>
</dbReference>
<evidence type="ECO:0000313" key="6">
    <source>
        <dbReference type="EMBL" id="GAB33145.1"/>
    </source>
</evidence>
<dbReference type="SUPFAM" id="SSF46689">
    <property type="entry name" value="Homeodomain-like"/>
    <property type="match status" value="1"/>
</dbReference>
<dbReference type="EMBL" id="BAFB01000046">
    <property type="protein sequence ID" value="GAB33145.1"/>
    <property type="molecule type" value="Genomic_DNA"/>
</dbReference>
<dbReference type="AlphaFoldDB" id="H5TI37"/>
<dbReference type="GO" id="GO:0003700">
    <property type="term" value="F:DNA-binding transcription factor activity"/>
    <property type="evidence" value="ECO:0007669"/>
    <property type="project" value="TreeGrafter"/>
</dbReference>
<dbReference type="PANTHER" id="PTHR30055:SF234">
    <property type="entry name" value="HTH-TYPE TRANSCRIPTIONAL REGULATOR BETI"/>
    <property type="match status" value="1"/>
</dbReference>
<keyword evidence="3" id="KW-0804">Transcription</keyword>
<dbReference type="GO" id="GO:0000976">
    <property type="term" value="F:transcription cis-regulatory region binding"/>
    <property type="evidence" value="ECO:0007669"/>
    <property type="project" value="TreeGrafter"/>
</dbReference>